<name>A0A4Q0MP88_9HYPH</name>
<dbReference type="SUPFAM" id="SSF51445">
    <property type="entry name" value="(Trans)glycosidases"/>
    <property type="match status" value="1"/>
</dbReference>
<keyword evidence="2 5" id="KW-0378">Hydrolase</keyword>
<dbReference type="GO" id="GO:0009253">
    <property type="term" value="P:peptidoglycan catabolic process"/>
    <property type="evidence" value="ECO:0007669"/>
    <property type="project" value="InterPro"/>
</dbReference>
<evidence type="ECO:0000256" key="2">
    <source>
        <dbReference type="ARBA" id="ARBA00022801"/>
    </source>
</evidence>
<dbReference type="OrthoDB" id="9798192at2"/>
<feature type="signal peptide" evidence="4">
    <location>
        <begin position="1"/>
        <end position="32"/>
    </location>
</feature>
<dbReference type="InterPro" id="IPR002053">
    <property type="entry name" value="Glyco_hydro_25"/>
</dbReference>
<keyword evidence="3" id="KW-0326">Glycosidase</keyword>
<proteinExistence type="inferred from homology"/>
<dbReference type="PANTHER" id="PTHR34135:SF2">
    <property type="entry name" value="LYSOZYME"/>
    <property type="match status" value="1"/>
</dbReference>
<dbReference type="EMBL" id="RYFI01000002">
    <property type="protein sequence ID" value="RXF74949.1"/>
    <property type="molecule type" value="Genomic_DNA"/>
</dbReference>
<dbReference type="Pfam" id="PF01183">
    <property type="entry name" value="Glyco_hydro_25"/>
    <property type="match status" value="1"/>
</dbReference>
<dbReference type="PANTHER" id="PTHR34135">
    <property type="entry name" value="LYSOZYME"/>
    <property type="match status" value="1"/>
</dbReference>
<evidence type="ECO:0000256" key="1">
    <source>
        <dbReference type="ARBA" id="ARBA00010646"/>
    </source>
</evidence>
<dbReference type="PROSITE" id="PS51257">
    <property type="entry name" value="PROKAR_LIPOPROTEIN"/>
    <property type="match status" value="1"/>
</dbReference>
<dbReference type="AlphaFoldDB" id="A0A4Q0MP88"/>
<comment type="caution">
    <text evidence="5">The sequence shown here is derived from an EMBL/GenBank/DDBJ whole genome shotgun (WGS) entry which is preliminary data.</text>
</comment>
<dbReference type="CDD" id="cd06413">
    <property type="entry name" value="GH25_muramidase_1"/>
    <property type="match status" value="1"/>
</dbReference>
<accession>A0A4Q0MP88</accession>
<protein>
    <submittedName>
        <fullName evidence="5">Glycosyl hydrolase family 25</fullName>
    </submittedName>
</protein>
<dbReference type="Gene3D" id="3.20.20.80">
    <property type="entry name" value="Glycosidases"/>
    <property type="match status" value="1"/>
</dbReference>
<gene>
    <name evidence="5" type="ORF">EK403_02495</name>
</gene>
<keyword evidence="4" id="KW-0732">Signal</keyword>
<dbReference type="SMART" id="SM00641">
    <property type="entry name" value="Glyco_25"/>
    <property type="match status" value="1"/>
</dbReference>
<sequence length="274" mass="29846">MRHGGPGERLKGVGAAAALLAAFALSACSTVAGDVPLERTALTTEIETGVGVTSPMTGVVTTPDDHAIKGIDVSKFQGSVDWASVRASGVSFAYIKATEGGDRIDDRFAENWAGAKAAGVPRGAYHFYYFCRTGAEQAAWFIRNVPADPNALPVVLDMEWNHLSPSCKRRPPVEEVHREMSTFLRIIEKHYGKRPMIYSSVDFHRDRLVGAFPGYHFWLRSVAGHPSLKYHPSRAYSFWQHTATGRVSGVTGNVDQNVFMGDVASFKRFAAAGL</sequence>
<reference evidence="5 6" key="1">
    <citation type="submission" date="2018-12" db="EMBL/GenBank/DDBJ databases">
        <title>bacterium Hansschlegelia zhihuaiae S113.</title>
        <authorList>
            <person name="He J."/>
        </authorList>
    </citation>
    <scope>NUCLEOTIDE SEQUENCE [LARGE SCALE GENOMIC DNA]</scope>
    <source>
        <strain evidence="5 6">S 113</strain>
    </source>
</reference>
<dbReference type="GO" id="GO:0003796">
    <property type="term" value="F:lysozyme activity"/>
    <property type="evidence" value="ECO:0007669"/>
    <property type="project" value="InterPro"/>
</dbReference>
<evidence type="ECO:0000313" key="6">
    <source>
        <dbReference type="Proteomes" id="UP000289708"/>
    </source>
</evidence>
<comment type="similarity">
    <text evidence="1">Belongs to the glycosyl hydrolase 25 family.</text>
</comment>
<evidence type="ECO:0000256" key="4">
    <source>
        <dbReference type="SAM" id="SignalP"/>
    </source>
</evidence>
<feature type="chain" id="PRO_5020631808" evidence="4">
    <location>
        <begin position="33"/>
        <end position="274"/>
    </location>
</feature>
<dbReference type="InterPro" id="IPR017853">
    <property type="entry name" value="GH"/>
</dbReference>
<dbReference type="RefSeq" id="WP_128775940.1">
    <property type="nucleotide sequence ID" value="NZ_RYFI01000002.1"/>
</dbReference>
<evidence type="ECO:0000256" key="3">
    <source>
        <dbReference type="ARBA" id="ARBA00023295"/>
    </source>
</evidence>
<evidence type="ECO:0000313" key="5">
    <source>
        <dbReference type="EMBL" id="RXF74949.1"/>
    </source>
</evidence>
<dbReference type="InterPro" id="IPR018077">
    <property type="entry name" value="Glyco_hydro_fam25_subgr"/>
</dbReference>
<dbReference type="PROSITE" id="PS51904">
    <property type="entry name" value="GLYCOSYL_HYDROL_F25_2"/>
    <property type="match status" value="1"/>
</dbReference>
<dbReference type="GO" id="GO:0016998">
    <property type="term" value="P:cell wall macromolecule catabolic process"/>
    <property type="evidence" value="ECO:0007669"/>
    <property type="project" value="InterPro"/>
</dbReference>
<dbReference type="Proteomes" id="UP000289708">
    <property type="component" value="Unassembled WGS sequence"/>
</dbReference>
<dbReference type="GO" id="GO:0016052">
    <property type="term" value="P:carbohydrate catabolic process"/>
    <property type="evidence" value="ECO:0007669"/>
    <property type="project" value="TreeGrafter"/>
</dbReference>
<organism evidence="5 6">
    <name type="scientific">Hansschlegelia zhihuaiae</name>
    <dbReference type="NCBI Taxonomy" id="405005"/>
    <lineage>
        <taxon>Bacteria</taxon>
        <taxon>Pseudomonadati</taxon>
        <taxon>Pseudomonadota</taxon>
        <taxon>Alphaproteobacteria</taxon>
        <taxon>Hyphomicrobiales</taxon>
        <taxon>Methylopilaceae</taxon>
        <taxon>Hansschlegelia</taxon>
    </lineage>
</organism>
<keyword evidence="6" id="KW-1185">Reference proteome</keyword>